<keyword evidence="8 14" id="KW-0862">Zinc</keyword>
<evidence type="ECO:0000256" key="10">
    <source>
        <dbReference type="ARBA" id="ARBA00049252"/>
    </source>
</evidence>
<dbReference type="Proteomes" id="UP000285951">
    <property type="component" value="Unassembled WGS sequence"/>
</dbReference>
<feature type="binding site" evidence="14">
    <location>
        <position position="115"/>
    </location>
    <ligand>
        <name>Zn(2+)</name>
        <dbReference type="ChEBI" id="CHEBI:29105"/>
        <note>catalytic</note>
    </ligand>
</feature>
<comment type="catalytic activity">
    <reaction evidence="11 15">
        <text>cytidine + H2O + H(+) = uridine + NH4(+)</text>
        <dbReference type="Rhea" id="RHEA:16069"/>
        <dbReference type="ChEBI" id="CHEBI:15377"/>
        <dbReference type="ChEBI" id="CHEBI:15378"/>
        <dbReference type="ChEBI" id="CHEBI:16704"/>
        <dbReference type="ChEBI" id="CHEBI:17562"/>
        <dbReference type="ChEBI" id="CHEBI:28938"/>
        <dbReference type="EC" id="3.5.4.5"/>
    </reaction>
</comment>
<dbReference type="NCBIfam" id="TIGR01354">
    <property type="entry name" value="cyt_deam_tetra"/>
    <property type="match status" value="1"/>
</dbReference>
<keyword evidence="19" id="KW-1185">Reference proteome</keyword>
<dbReference type="GO" id="GO:0008270">
    <property type="term" value="F:zinc ion binding"/>
    <property type="evidence" value="ECO:0007669"/>
    <property type="project" value="UniProtKB-UniRule"/>
</dbReference>
<comment type="catalytic activity">
    <reaction evidence="10 15">
        <text>2'-deoxycytidine + H2O + H(+) = 2'-deoxyuridine + NH4(+)</text>
        <dbReference type="Rhea" id="RHEA:13433"/>
        <dbReference type="ChEBI" id="CHEBI:15377"/>
        <dbReference type="ChEBI" id="CHEBI:15378"/>
        <dbReference type="ChEBI" id="CHEBI:15698"/>
        <dbReference type="ChEBI" id="CHEBI:16450"/>
        <dbReference type="ChEBI" id="CHEBI:28938"/>
        <dbReference type="EC" id="3.5.4.5"/>
    </reaction>
</comment>
<dbReference type="GO" id="GO:0004126">
    <property type="term" value="F:cytidine deaminase activity"/>
    <property type="evidence" value="ECO:0007669"/>
    <property type="project" value="UniProtKB-UniRule"/>
</dbReference>
<dbReference type="PANTHER" id="PTHR11644">
    <property type="entry name" value="CYTIDINE DEAMINASE"/>
    <property type="match status" value="1"/>
</dbReference>
<evidence type="ECO:0000256" key="7">
    <source>
        <dbReference type="ARBA" id="ARBA00022801"/>
    </source>
</evidence>
<dbReference type="NCBIfam" id="NF004064">
    <property type="entry name" value="PRK05578.1"/>
    <property type="match status" value="1"/>
</dbReference>
<dbReference type="PROSITE" id="PS00903">
    <property type="entry name" value="CYT_DCMP_DEAMINASES_1"/>
    <property type="match status" value="1"/>
</dbReference>
<sequence length="161" mass="18095">MKKTQIITTVFEYDSVDELPLEEQELVKNAKEAALRSYSPYSKFSVGAAILLENDEIIQGNNQENSAYPSGLCAERVAMFYANSKFPDSAVKAIAVTARTNGSFSGNPIPPCGSCRQVLLETEERFNQPIKLILYGEKKIRIVETVKEMLPLYFEKEMLDE</sequence>
<evidence type="ECO:0000313" key="18">
    <source>
        <dbReference type="EMBL" id="MVB08059.1"/>
    </source>
</evidence>
<dbReference type="EMBL" id="WOTW01000034">
    <property type="protein sequence ID" value="MUP38854.1"/>
    <property type="molecule type" value="Genomic_DNA"/>
</dbReference>
<organism evidence="17 20">
    <name type="scientific">Labilibaculum euxinus</name>
    <dbReference type="NCBI Taxonomy" id="2686357"/>
    <lineage>
        <taxon>Bacteria</taxon>
        <taxon>Pseudomonadati</taxon>
        <taxon>Bacteroidota</taxon>
        <taxon>Bacteroidia</taxon>
        <taxon>Marinilabiliales</taxon>
        <taxon>Marinifilaceae</taxon>
        <taxon>Labilibaculum</taxon>
    </lineage>
</organism>
<evidence type="ECO:0000256" key="5">
    <source>
        <dbReference type="ARBA" id="ARBA00018266"/>
    </source>
</evidence>
<dbReference type="GO" id="GO:0072527">
    <property type="term" value="P:pyrimidine-containing compound metabolic process"/>
    <property type="evidence" value="ECO:0007669"/>
    <property type="project" value="UniProtKB-ARBA"/>
</dbReference>
<evidence type="ECO:0000256" key="4">
    <source>
        <dbReference type="ARBA" id="ARBA00012783"/>
    </source>
</evidence>
<evidence type="ECO:0000256" key="12">
    <source>
        <dbReference type="PIRSR" id="PIRSR606262-1"/>
    </source>
</evidence>
<dbReference type="GO" id="GO:0055086">
    <property type="term" value="P:nucleobase-containing small molecule metabolic process"/>
    <property type="evidence" value="ECO:0007669"/>
    <property type="project" value="UniProtKB-ARBA"/>
</dbReference>
<proteinExistence type="inferred from homology"/>
<reference evidence="17 20" key="2">
    <citation type="submission" date="2019-12" db="EMBL/GenBank/DDBJ databases">
        <title>Draft genome sequence of Labilibaculum sp. strain 44 isolated from deep waters of Black Sea.</title>
        <authorList>
            <person name="Yadav S."/>
            <person name="Villanueva L."/>
        </authorList>
    </citation>
    <scope>NUCLEOTIDE SEQUENCE [LARGE SCALE GENOMIC DNA]</scope>
    <source>
        <strain evidence="17 20">44</strain>
    </source>
</reference>
<evidence type="ECO:0000259" key="16">
    <source>
        <dbReference type="PROSITE" id="PS51747"/>
    </source>
</evidence>
<feature type="active site" description="Proton donor" evidence="12">
    <location>
        <position position="75"/>
    </location>
</feature>
<dbReference type="Gene3D" id="3.40.140.10">
    <property type="entry name" value="Cytidine Deaminase, domain 2"/>
    <property type="match status" value="1"/>
</dbReference>
<evidence type="ECO:0000313" key="17">
    <source>
        <dbReference type="EMBL" id="MUP38854.1"/>
    </source>
</evidence>
<dbReference type="InterPro" id="IPR050202">
    <property type="entry name" value="Cyt/Deoxycyt_deaminase"/>
</dbReference>
<dbReference type="Proteomes" id="UP000462449">
    <property type="component" value="Unassembled WGS sequence"/>
</dbReference>
<evidence type="ECO:0000256" key="2">
    <source>
        <dbReference type="ARBA" id="ARBA00003949"/>
    </source>
</evidence>
<evidence type="ECO:0000256" key="13">
    <source>
        <dbReference type="PIRSR" id="PIRSR606262-2"/>
    </source>
</evidence>
<reference evidence="18 19" key="1">
    <citation type="submission" date="2019-11" db="EMBL/GenBank/DDBJ databases">
        <title>Draft genome sequence of Labilibaculum sp. strain SYP isolated from Black Sea.</title>
        <authorList>
            <person name="Yadav S."/>
            <person name="Villanueva L."/>
        </authorList>
    </citation>
    <scope>NUCLEOTIDE SEQUENCE [LARGE SCALE GENOMIC DNA]</scope>
    <source>
        <strain evidence="18 19">44</strain>
    </source>
</reference>
<dbReference type="InterPro" id="IPR002125">
    <property type="entry name" value="CMP_dCMP_dom"/>
</dbReference>
<dbReference type="EMBL" id="QTZN02000034">
    <property type="protein sequence ID" value="MVB08059.1"/>
    <property type="molecule type" value="Genomic_DNA"/>
</dbReference>
<dbReference type="OrthoDB" id="9795347at2"/>
<keyword evidence="7 15" id="KW-0378">Hydrolase</keyword>
<evidence type="ECO:0000313" key="19">
    <source>
        <dbReference type="Proteomes" id="UP000285951"/>
    </source>
</evidence>
<feature type="binding site" evidence="13">
    <location>
        <begin position="62"/>
        <end position="68"/>
    </location>
    <ligand>
        <name>substrate</name>
    </ligand>
</feature>
<comment type="similarity">
    <text evidence="3 15">Belongs to the cytidine and deoxycytidylate deaminase family.</text>
</comment>
<comment type="caution">
    <text evidence="17">The sequence shown here is derived from an EMBL/GenBank/DDBJ whole genome shotgun (WGS) entry which is preliminary data.</text>
</comment>
<dbReference type="AlphaFoldDB" id="A0A425YE20"/>
<evidence type="ECO:0000256" key="15">
    <source>
        <dbReference type="RuleBase" id="RU364006"/>
    </source>
</evidence>
<evidence type="ECO:0000256" key="14">
    <source>
        <dbReference type="PIRSR" id="PIRSR606262-3"/>
    </source>
</evidence>
<dbReference type="PROSITE" id="PS51747">
    <property type="entry name" value="CYT_DCMP_DEAMINASES_2"/>
    <property type="match status" value="1"/>
</dbReference>
<dbReference type="InterPro" id="IPR016193">
    <property type="entry name" value="Cytidine_deaminase-like"/>
</dbReference>
<feature type="binding site" evidence="14">
    <location>
        <position position="73"/>
    </location>
    <ligand>
        <name>Zn(2+)</name>
        <dbReference type="ChEBI" id="CHEBI:29105"/>
        <note>catalytic</note>
    </ligand>
</feature>
<dbReference type="PANTHER" id="PTHR11644:SF2">
    <property type="entry name" value="CYTIDINE DEAMINASE"/>
    <property type="match status" value="1"/>
</dbReference>
<evidence type="ECO:0000256" key="1">
    <source>
        <dbReference type="ARBA" id="ARBA00001947"/>
    </source>
</evidence>
<dbReference type="InterPro" id="IPR016192">
    <property type="entry name" value="APOBEC/CMP_deaminase_Zn-bd"/>
</dbReference>
<comment type="cofactor">
    <cofactor evidence="1 14 15">
        <name>Zn(2+)</name>
        <dbReference type="ChEBI" id="CHEBI:29105"/>
    </cofactor>
</comment>
<feature type="domain" description="CMP/dCMP-type deaminase" evidence="16">
    <location>
        <begin position="21"/>
        <end position="157"/>
    </location>
</feature>
<dbReference type="CDD" id="cd01283">
    <property type="entry name" value="cytidine_deaminase"/>
    <property type="match status" value="1"/>
</dbReference>
<protein>
    <recommendedName>
        <fullName evidence="5 15">Cytidine deaminase</fullName>
        <ecNumber evidence="4 15">3.5.4.5</ecNumber>
    </recommendedName>
    <alternativeName>
        <fullName evidence="9 15">Cytidine aminohydrolase</fullName>
    </alternativeName>
</protein>
<dbReference type="InterPro" id="IPR006262">
    <property type="entry name" value="Cyt_deam_tetra"/>
</dbReference>
<evidence type="ECO:0000256" key="11">
    <source>
        <dbReference type="ARBA" id="ARBA00049558"/>
    </source>
</evidence>
<dbReference type="EC" id="3.5.4.5" evidence="4 15"/>
<evidence type="ECO:0000256" key="8">
    <source>
        <dbReference type="ARBA" id="ARBA00022833"/>
    </source>
</evidence>
<accession>A0A425YE20</accession>
<evidence type="ECO:0000256" key="3">
    <source>
        <dbReference type="ARBA" id="ARBA00006576"/>
    </source>
</evidence>
<gene>
    <name evidence="17" type="primary">cdd</name>
    <name evidence="18" type="ORF">DWB62_013630</name>
    <name evidence="17" type="ORF">GNY23_13630</name>
</gene>
<evidence type="ECO:0000313" key="20">
    <source>
        <dbReference type="Proteomes" id="UP000462449"/>
    </source>
</evidence>
<dbReference type="RefSeq" id="WP_124992285.1">
    <property type="nucleotide sequence ID" value="NZ_JAVCNR010000003.1"/>
</dbReference>
<feature type="binding site" evidence="14">
    <location>
        <position position="112"/>
    </location>
    <ligand>
        <name>Zn(2+)</name>
        <dbReference type="ChEBI" id="CHEBI:29105"/>
        <note>catalytic</note>
    </ligand>
</feature>
<evidence type="ECO:0000256" key="6">
    <source>
        <dbReference type="ARBA" id="ARBA00022723"/>
    </source>
</evidence>
<comment type="function">
    <text evidence="2 15">This enzyme scavenges exogenous and endogenous cytidine and 2'-deoxycytidine for UMP synthesis.</text>
</comment>
<dbReference type="GO" id="GO:0005829">
    <property type="term" value="C:cytosol"/>
    <property type="evidence" value="ECO:0007669"/>
    <property type="project" value="TreeGrafter"/>
</dbReference>
<dbReference type="Pfam" id="PF00383">
    <property type="entry name" value="dCMP_cyt_deam_1"/>
    <property type="match status" value="1"/>
</dbReference>
<keyword evidence="6 14" id="KW-0479">Metal-binding</keyword>
<dbReference type="GO" id="GO:0042802">
    <property type="term" value="F:identical protein binding"/>
    <property type="evidence" value="ECO:0007669"/>
    <property type="project" value="UniProtKB-ARBA"/>
</dbReference>
<dbReference type="SUPFAM" id="SSF53927">
    <property type="entry name" value="Cytidine deaminase-like"/>
    <property type="match status" value="1"/>
</dbReference>
<name>A0A425YE20_9BACT</name>
<evidence type="ECO:0000256" key="9">
    <source>
        <dbReference type="ARBA" id="ARBA00032005"/>
    </source>
</evidence>